<dbReference type="SUPFAM" id="SSF56425">
    <property type="entry name" value="Succinate dehydrogenase/fumarate reductase flavoprotein, catalytic domain"/>
    <property type="match status" value="1"/>
</dbReference>
<dbReference type="Proteomes" id="UP000236197">
    <property type="component" value="Unassembled WGS sequence"/>
</dbReference>
<keyword evidence="3" id="KW-0274">FAD</keyword>
<dbReference type="SUPFAM" id="SSF51905">
    <property type="entry name" value="FAD/NAD(P)-binding domain"/>
    <property type="match status" value="1"/>
</dbReference>
<dbReference type="Gene3D" id="3.90.700.10">
    <property type="entry name" value="Succinate dehydrogenase/fumarate reductase flavoprotein, catalytic domain"/>
    <property type="match status" value="1"/>
</dbReference>
<proteinExistence type="predicted"/>
<comment type="caution">
    <text evidence="7">The sequence shown here is derived from an EMBL/GenBank/DDBJ whole genome shotgun (WGS) entry which is preliminary data.</text>
</comment>
<dbReference type="InterPro" id="IPR027477">
    <property type="entry name" value="Succ_DH/fumarate_Rdtase_cat_sf"/>
</dbReference>
<dbReference type="PROSITE" id="PS51257">
    <property type="entry name" value="PROKAR_LIPOPROTEIN"/>
    <property type="match status" value="1"/>
</dbReference>
<evidence type="ECO:0000256" key="2">
    <source>
        <dbReference type="ARBA" id="ARBA00022630"/>
    </source>
</evidence>
<evidence type="ECO:0000256" key="3">
    <source>
        <dbReference type="ARBA" id="ARBA00022827"/>
    </source>
</evidence>
<dbReference type="GO" id="GO:0033765">
    <property type="term" value="F:steroid dehydrogenase activity, acting on the CH-CH group of donors"/>
    <property type="evidence" value="ECO:0007669"/>
    <property type="project" value="UniProtKB-ARBA"/>
</dbReference>
<keyword evidence="8" id="KW-1185">Reference proteome</keyword>
<dbReference type="EMBL" id="PPEK01000001">
    <property type="protein sequence ID" value="PNV68893.1"/>
    <property type="molecule type" value="Genomic_DNA"/>
</dbReference>
<dbReference type="PANTHER" id="PTHR43400">
    <property type="entry name" value="FUMARATE REDUCTASE"/>
    <property type="match status" value="1"/>
</dbReference>
<keyword evidence="4" id="KW-0560">Oxidoreductase</keyword>
<dbReference type="Pfam" id="PF10518">
    <property type="entry name" value="TAT_signal"/>
    <property type="match status" value="1"/>
</dbReference>
<evidence type="ECO:0000313" key="7">
    <source>
        <dbReference type="EMBL" id="PNV68893.1"/>
    </source>
</evidence>
<evidence type="ECO:0000256" key="5">
    <source>
        <dbReference type="SAM" id="MobiDB-lite"/>
    </source>
</evidence>
<accession>A0A2K2UF09</accession>
<dbReference type="InterPro" id="IPR006311">
    <property type="entry name" value="TAT_signal"/>
</dbReference>
<dbReference type="InterPro" id="IPR019546">
    <property type="entry name" value="TAT_signal_bac_arc"/>
</dbReference>
<feature type="region of interest" description="Disordered" evidence="5">
    <location>
        <begin position="530"/>
        <end position="566"/>
    </location>
</feature>
<organism evidence="7 8">
    <name type="scientific">Enteroscipio rubneri</name>
    <dbReference type="NCBI Taxonomy" id="2070686"/>
    <lineage>
        <taxon>Bacteria</taxon>
        <taxon>Bacillati</taxon>
        <taxon>Actinomycetota</taxon>
        <taxon>Coriobacteriia</taxon>
        <taxon>Eggerthellales</taxon>
        <taxon>Eggerthellaceae</taxon>
        <taxon>Enteroscipio</taxon>
    </lineage>
</organism>
<dbReference type="InterPro" id="IPR036188">
    <property type="entry name" value="FAD/NAD-bd_sf"/>
</dbReference>
<name>A0A2K2UF09_9ACTN</name>
<dbReference type="InterPro" id="IPR003953">
    <property type="entry name" value="FAD-dep_OxRdtase_2_FAD-bd"/>
</dbReference>
<evidence type="ECO:0000313" key="8">
    <source>
        <dbReference type="Proteomes" id="UP000236197"/>
    </source>
</evidence>
<dbReference type="Gene3D" id="3.50.50.60">
    <property type="entry name" value="FAD/NAD(P)-binding domain"/>
    <property type="match status" value="1"/>
</dbReference>
<dbReference type="AlphaFoldDB" id="A0A2K2UF09"/>
<dbReference type="Pfam" id="PF00890">
    <property type="entry name" value="FAD_binding_2"/>
    <property type="match status" value="1"/>
</dbReference>
<keyword evidence="2" id="KW-0285">Flavoprotein</keyword>
<dbReference type="PRINTS" id="PR00368">
    <property type="entry name" value="FADPNR"/>
</dbReference>
<reference evidence="8" key="1">
    <citation type="submission" date="2018-01" db="EMBL/GenBank/DDBJ databases">
        <title>Rubneribacter badeniensis gen. nov., sp. nov., and Colonibacter rubneri, gen. nov., sp. nov., WGS of new members of the Eggerthellaceae.</title>
        <authorList>
            <person name="Danylec N."/>
            <person name="Stoll D.A."/>
            <person name="Doetsch A."/>
            <person name="Kulling S.E."/>
            <person name="Huch M."/>
        </authorList>
    </citation>
    <scope>NUCLEOTIDE SEQUENCE [LARGE SCALE GENOMIC DNA]</scope>
    <source>
        <strain evidence="8">ResAG-96</strain>
    </source>
</reference>
<evidence type="ECO:0000256" key="4">
    <source>
        <dbReference type="ARBA" id="ARBA00023002"/>
    </source>
</evidence>
<dbReference type="OrthoDB" id="9813348at2"/>
<feature type="domain" description="FAD-dependent oxidoreductase 2 FAD-binding" evidence="6">
    <location>
        <begin position="62"/>
        <end position="506"/>
    </location>
</feature>
<dbReference type="InterPro" id="IPR050315">
    <property type="entry name" value="FAD-oxidoreductase_2"/>
</dbReference>
<dbReference type="PROSITE" id="PS51318">
    <property type="entry name" value="TAT"/>
    <property type="match status" value="1"/>
</dbReference>
<evidence type="ECO:0000259" key="6">
    <source>
        <dbReference type="Pfam" id="PF00890"/>
    </source>
</evidence>
<comment type="cofactor">
    <cofactor evidence="1">
        <name>FAD</name>
        <dbReference type="ChEBI" id="CHEBI:57692"/>
    </cofactor>
</comment>
<dbReference type="RefSeq" id="WP_103264217.1">
    <property type="nucleotide sequence ID" value="NZ_CABMLE010000001.1"/>
</dbReference>
<dbReference type="PANTHER" id="PTHR43400:SF7">
    <property type="entry name" value="FAD-DEPENDENT OXIDOREDUCTASE 2 FAD BINDING DOMAIN-CONTAINING PROTEIN"/>
    <property type="match status" value="1"/>
</dbReference>
<evidence type="ECO:0000256" key="1">
    <source>
        <dbReference type="ARBA" id="ARBA00001974"/>
    </source>
</evidence>
<sequence>MEGISRRSFLKGVGVVGATAAMGAGLAACSPAAEPSTGGSDAVETASGIGVVVDAASTEEADIVVVGSGIGGFMASMIAKEQAPGATVVMLEKNAKLGGSTNYAECNGPATNVDEAEARLKGLDAAAKTGYIANSILHAERMREQGDNADWLFAKHGVGWYRAGVVFYEGGNGSSCISTLTPIAKEEGVDIRTEARATALLTDDEYTVTGVQYENAEGDVVHIAAKAVILATGGMSTNKNLLGQYSSQDMDKIIGWGEGQDGDGHLLAEQTAHGRANHLTVDSLFNNVGNGTDSLAYDSPLGVSAAMQYSNCFVNEYGIRFCDESGGGALGTAESGKLVESQGYVFSIMDSANIAAYEAGGCERHYSGFADACVGATLDLQSELAQYEGVDYIFKADTLEELGKAIAAKADTFAVEDFLAEIAAYNGYADAGADAAYGKDAKYVWKIEQGPFYAFQICSGMLNTSGGIRINRDAQVTDARGKAIDGLYAAGVCTSGWDGEVYGGGTCQTVGMWAGSRAARHAVEHKLGGTVADDWMGTERSQDSSEAQGPQGGDSAQGGEAALGDL</sequence>
<gene>
    <name evidence="7" type="ORF">C2L71_00015</name>
</gene>
<protein>
    <submittedName>
        <fullName evidence="7">FAD-binding dehydrogenase</fullName>
    </submittedName>
</protein>
<dbReference type="NCBIfam" id="TIGR01409">
    <property type="entry name" value="TAT_signal_seq"/>
    <property type="match status" value="1"/>
</dbReference>